<dbReference type="Pfam" id="PF01000">
    <property type="entry name" value="RNA_pol_A_bac"/>
    <property type="match status" value="1"/>
</dbReference>
<dbReference type="HAMAP" id="MF_00320">
    <property type="entry name" value="RNApol_arch_Rpo3"/>
    <property type="match status" value="1"/>
</dbReference>
<accession>A0A8H7BP13</accession>
<dbReference type="GO" id="GO:0005666">
    <property type="term" value="C:RNA polymerase III complex"/>
    <property type="evidence" value="ECO:0007669"/>
    <property type="project" value="TreeGrafter"/>
</dbReference>
<dbReference type="GO" id="GO:0046983">
    <property type="term" value="F:protein dimerization activity"/>
    <property type="evidence" value="ECO:0007669"/>
    <property type="project" value="InterPro"/>
</dbReference>
<dbReference type="GO" id="GO:0006351">
    <property type="term" value="P:DNA-templated transcription"/>
    <property type="evidence" value="ECO:0007669"/>
    <property type="project" value="InterPro"/>
</dbReference>
<dbReference type="CDD" id="cd07032">
    <property type="entry name" value="RNAP_I_II_AC40"/>
    <property type="match status" value="1"/>
</dbReference>
<keyword evidence="4" id="KW-0804">Transcription</keyword>
<comment type="similarity">
    <text evidence="6">Belongs to the archaeal Rpo3/eukaryotic RPB3 RNA polymerase subunit family.</text>
</comment>
<keyword evidence="9" id="KW-1185">Reference proteome</keyword>
<dbReference type="InterPro" id="IPR001514">
    <property type="entry name" value="DNA-dir_RNA_pol_30-40kDasu_CS"/>
</dbReference>
<dbReference type="Pfam" id="PF01193">
    <property type="entry name" value="RNA_pol_L"/>
    <property type="match status" value="1"/>
</dbReference>
<reference evidence="8" key="1">
    <citation type="submission" date="2020-01" db="EMBL/GenBank/DDBJ databases">
        <title>Genome Sequencing of Three Apophysomyces-Like Fungal Strains Confirms a Novel Fungal Genus in the Mucoromycota with divergent Burkholderia-like Endosymbiotic Bacteria.</title>
        <authorList>
            <person name="Stajich J.E."/>
            <person name="Macias A.M."/>
            <person name="Carter-House D."/>
            <person name="Lovett B."/>
            <person name="Kasson L.R."/>
            <person name="Berry K."/>
            <person name="Grigoriev I."/>
            <person name="Chang Y."/>
            <person name="Spatafora J."/>
            <person name="Kasson M.T."/>
        </authorList>
    </citation>
    <scope>NUCLEOTIDE SEQUENCE</scope>
    <source>
        <strain evidence="8">NRRL A-21654</strain>
    </source>
</reference>
<dbReference type="InterPro" id="IPR036603">
    <property type="entry name" value="RBP11-like"/>
</dbReference>
<evidence type="ECO:0000313" key="8">
    <source>
        <dbReference type="EMBL" id="KAF7723810.1"/>
    </source>
</evidence>
<evidence type="ECO:0000256" key="5">
    <source>
        <dbReference type="ARBA" id="ARBA00023242"/>
    </source>
</evidence>
<dbReference type="PROSITE" id="PS00446">
    <property type="entry name" value="RNA_POL_D_30KD"/>
    <property type="match status" value="1"/>
</dbReference>
<dbReference type="InterPro" id="IPR050518">
    <property type="entry name" value="Rpo3/RPB3_RNA_Pol_subunit"/>
</dbReference>
<protein>
    <recommendedName>
        <fullName evidence="2">DNA-directed RNA polymerases I and III subunit RPAC1</fullName>
    </recommendedName>
</protein>
<dbReference type="PANTHER" id="PTHR11800:SF13">
    <property type="entry name" value="DNA-DIRECTED RNA POLYMERASES I AND III SUBUNIT RPAC1"/>
    <property type="match status" value="1"/>
</dbReference>
<organism evidence="8 9">
    <name type="scientific">Apophysomyces ossiformis</name>
    <dbReference type="NCBI Taxonomy" id="679940"/>
    <lineage>
        <taxon>Eukaryota</taxon>
        <taxon>Fungi</taxon>
        <taxon>Fungi incertae sedis</taxon>
        <taxon>Mucoromycota</taxon>
        <taxon>Mucoromycotina</taxon>
        <taxon>Mucoromycetes</taxon>
        <taxon>Mucorales</taxon>
        <taxon>Mucorineae</taxon>
        <taxon>Mucoraceae</taxon>
        <taxon>Apophysomyces</taxon>
    </lineage>
</organism>
<evidence type="ECO:0000256" key="2">
    <source>
        <dbReference type="ARBA" id="ARBA00022083"/>
    </source>
</evidence>
<evidence type="ECO:0000256" key="4">
    <source>
        <dbReference type="ARBA" id="ARBA00023163"/>
    </source>
</evidence>
<name>A0A8H7BP13_9FUNG</name>
<evidence type="ECO:0000256" key="1">
    <source>
        <dbReference type="ARBA" id="ARBA00004123"/>
    </source>
</evidence>
<dbReference type="SMART" id="SM00662">
    <property type="entry name" value="RPOLD"/>
    <property type="match status" value="1"/>
</dbReference>
<dbReference type="SUPFAM" id="SSF56553">
    <property type="entry name" value="Insert subdomain of RNA polymerase alpha subunit"/>
    <property type="match status" value="1"/>
</dbReference>
<dbReference type="FunFam" id="2.170.120.12:FF:000003">
    <property type="entry name" value="Dna-directed rna polymerases i and iii subunit"/>
    <property type="match status" value="1"/>
</dbReference>
<dbReference type="GO" id="GO:0003677">
    <property type="term" value="F:DNA binding"/>
    <property type="evidence" value="ECO:0007669"/>
    <property type="project" value="InterPro"/>
</dbReference>
<sequence>MPLEATTHTSIQELKFRVKVNRLSKHSIEFDLVGVDAAIANAFRRILIAEVPTLAIENVYVMNNTSIIQDEVLAHRLGLIPIKVNPELFEYKNSGDLPTDLNTIVFKLKVKCERNPKAKADETDPKKLYINSHVYSKDLVWEPKGDQEEKFKDDPIRPVYDDILIAKLRPGQEIDLELHCCKGQGRTHAKWSPVATASYRLLPDIQILDPITGDDAIKFQKCFPEGVVDVVMEGGVQMAKVVNPRKDTVSREVLRHKEFEGKVRLLRVRDHFIFNVETTGAIPPENLFVMAIDVLMEKVKTIQPALARATSNEAA</sequence>
<evidence type="ECO:0000256" key="6">
    <source>
        <dbReference type="ARBA" id="ARBA00025804"/>
    </source>
</evidence>
<evidence type="ECO:0000259" key="7">
    <source>
        <dbReference type="SMART" id="SM00662"/>
    </source>
</evidence>
<dbReference type="InterPro" id="IPR036643">
    <property type="entry name" value="RNApol_insert_sf"/>
</dbReference>
<dbReference type="SUPFAM" id="SSF55257">
    <property type="entry name" value="RBP11-like subunits of RNA polymerase"/>
    <property type="match status" value="1"/>
</dbReference>
<comment type="subcellular location">
    <subcellularLocation>
        <location evidence="1">Nucleus</location>
    </subcellularLocation>
</comment>
<feature type="domain" description="DNA-directed RNA polymerase RpoA/D/Rpb3-type" evidence="7">
    <location>
        <begin position="27"/>
        <end position="305"/>
    </location>
</feature>
<keyword evidence="5" id="KW-0539">Nucleus</keyword>
<dbReference type="EMBL" id="JABAYA010000139">
    <property type="protein sequence ID" value="KAF7723810.1"/>
    <property type="molecule type" value="Genomic_DNA"/>
</dbReference>
<dbReference type="Gene3D" id="2.170.120.12">
    <property type="entry name" value="DNA-directed RNA polymerase, insert domain"/>
    <property type="match status" value="1"/>
</dbReference>
<dbReference type="PANTHER" id="PTHR11800">
    <property type="entry name" value="DNA-DIRECTED RNA POLYMERASE"/>
    <property type="match status" value="1"/>
</dbReference>
<dbReference type="NCBIfam" id="NF001988">
    <property type="entry name" value="PRK00783.1"/>
    <property type="match status" value="1"/>
</dbReference>
<keyword evidence="3 8" id="KW-0240">DNA-directed RNA polymerase</keyword>
<dbReference type="GO" id="GO:0005736">
    <property type="term" value="C:RNA polymerase I complex"/>
    <property type="evidence" value="ECO:0007669"/>
    <property type="project" value="TreeGrafter"/>
</dbReference>
<dbReference type="InterPro" id="IPR022842">
    <property type="entry name" value="RNAP_Rpo3/Rpb3/RPAC1"/>
</dbReference>
<dbReference type="AlphaFoldDB" id="A0A8H7BP13"/>
<dbReference type="InterPro" id="IPR011263">
    <property type="entry name" value="DNA-dir_RNA_pol_RpoA/D/Rpb3"/>
</dbReference>
<dbReference type="InterPro" id="IPR033901">
    <property type="entry name" value="RNAPI/III_AC40"/>
</dbReference>
<comment type="caution">
    <text evidence="8">The sequence shown here is derived from an EMBL/GenBank/DDBJ whole genome shotgun (WGS) entry which is preliminary data.</text>
</comment>
<dbReference type="Proteomes" id="UP000605846">
    <property type="component" value="Unassembled WGS sequence"/>
</dbReference>
<proteinExistence type="inferred from homology"/>
<gene>
    <name evidence="8" type="primary">POLR1C</name>
    <name evidence="8" type="ORF">EC973_001594</name>
</gene>
<dbReference type="GO" id="GO:0055029">
    <property type="term" value="C:nuclear DNA-directed RNA polymerase complex"/>
    <property type="evidence" value="ECO:0007669"/>
    <property type="project" value="UniProtKB-ARBA"/>
</dbReference>
<dbReference type="GO" id="GO:0003899">
    <property type="term" value="F:DNA-directed RNA polymerase activity"/>
    <property type="evidence" value="ECO:0007669"/>
    <property type="project" value="InterPro"/>
</dbReference>
<dbReference type="InterPro" id="IPR011262">
    <property type="entry name" value="DNA-dir_RNA_pol_insert"/>
</dbReference>
<evidence type="ECO:0000313" key="9">
    <source>
        <dbReference type="Proteomes" id="UP000605846"/>
    </source>
</evidence>
<dbReference type="Gene3D" id="3.30.1360.10">
    <property type="entry name" value="RNA polymerase, RBP11-like subunit"/>
    <property type="match status" value="1"/>
</dbReference>
<dbReference type="OrthoDB" id="270173at2759"/>
<evidence type="ECO:0000256" key="3">
    <source>
        <dbReference type="ARBA" id="ARBA00022478"/>
    </source>
</evidence>